<keyword evidence="4 5" id="KW-0175">Coiled coil</keyword>
<evidence type="ECO:0000256" key="3">
    <source>
        <dbReference type="ARBA" id="ARBA00022753"/>
    </source>
</evidence>
<evidence type="ECO:0000313" key="6">
    <source>
        <dbReference type="EnsemblMetazoa" id="ACHR000688-PA"/>
    </source>
</evidence>
<dbReference type="InterPro" id="IPR005024">
    <property type="entry name" value="Snf7_fam"/>
</dbReference>
<evidence type="ECO:0000313" key="7">
    <source>
        <dbReference type="Proteomes" id="UP000075881"/>
    </source>
</evidence>
<dbReference type="GO" id="GO:0000815">
    <property type="term" value="C:ESCRT III complex"/>
    <property type="evidence" value="ECO:0007669"/>
    <property type="project" value="TreeGrafter"/>
</dbReference>
<dbReference type="STRING" id="43041.A0A182JQA4"/>
<accession>A0A182JQA4</accession>
<reference evidence="7" key="1">
    <citation type="submission" date="2013-03" db="EMBL/GenBank/DDBJ databases">
        <title>The Genome Sequence of Anopheles christyi ACHKN1017.</title>
        <authorList>
            <consortium name="The Broad Institute Genomics Platform"/>
            <person name="Neafsey D.E."/>
            <person name="Besansky N."/>
            <person name="Walker B."/>
            <person name="Young S.K."/>
            <person name="Zeng Q."/>
            <person name="Gargeya S."/>
            <person name="Fitzgerald M."/>
            <person name="Haas B."/>
            <person name="Abouelleil A."/>
            <person name="Allen A.W."/>
            <person name="Alvarado L."/>
            <person name="Arachchi H.M."/>
            <person name="Berlin A.M."/>
            <person name="Chapman S.B."/>
            <person name="Gainer-Dewar J."/>
            <person name="Goldberg J."/>
            <person name="Griggs A."/>
            <person name="Gujja S."/>
            <person name="Hansen M."/>
            <person name="Howarth C."/>
            <person name="Imamovic A."/>
            <person name="Ireland A."/>
            <person name="Larimer J."/>
            <person name="McCowan C."/>
            <person name="Murphy C."/>
            <person name="Pearson M."/>
            <person name="Poon T.W."/>
            <person name="Priest M."/>
            <person name="Roberts A."/>
            <person name="Saif S."/>
            <person name="Shea T."/>
            <person name="Sisk P."/>
            <person name="Sykes S."/>
            <person name="Wortman J."/>
            <person name="Nusbaum C."/>
            <person name="Birren B."/>
        </authorList>
    </citation>
    <scope>NUCLEOTIDE SEQUENCE [LARGE SCALE GENOMIC DNA]</scope>
    <source>
        <strain evidence="7">ACHKN1017</strain>
    </source>
</reference>
<keyword evidence="7" id="KW-1185">Reference proteome</keyword>
<dbReference type="GO" id="GO:0032511">
    <property type="term" value="P:late endosome to vacuole transport via multivesicular body sorting pathway"/>
    <property type="evidence" value="ECO:0007669"/>
    <property type="project" value="TreeGrafter"/>
</dbReference>
<comment type="subcellular location">
    <subcellularLocation>
        <location evidence="1">Late endosome</location>
    </subcellularLocation>
</comment>
<protein>
    <submittedName>
        <fullName evidence="6">Uncharacterized protein</fullName>
    </submittedName>
</protein>
<reference evidence="6" key="2">
    <citation type="submission" date="2020-05" db="UniProtKB">
        <authorList>
            <consortium name="EnsemblMetazoa"/>
        </authorList>
    </citation>
    <scope>IDENTIFICATION</scope>
    <source>
        <strain evidence="6">ACHKN1017</strain>
    </source>
</reference>
<dbReference type="GO" id="GO:0005771">
    <property type="term" value="C:multivesicular body"/>
    <property type="evidence" value="ECO:0007669"/>
    <property type="project" value="TreeGrafter"/>
</dbReference>
<proteinExistence type="inferred from homology"/>
<sequence length="340" mass="38814">MSFFGKLFSGKKGEPAPTPSEAIQKLRDIENMLTKKQEFLEKKIELEIDTARKNGTKNKRAAIQALKRKKRYEKQLQQIDGTLSTIEMQREALENANTNAEVLKTMKKASDALKVTHKDMNIDDVHDLMDDIAEQNDIANEISNAVSTAVGFGQDIDEDELEKELEELEQEELDKELLGVQPETDELPEVPSTDLPAKAKEKEKKKVIDMKSIVVWIVLLAVVQQVYSYYNPFDYNLNLKKFEYFKYPPNGKRAPPIREASVAQKALAVVSYFHNLIAGHPVQEKRYYIPFDPDRAQQLRGAYQRQFGYRGKNLIALIGNGYSPQALRYYGAIGKDFGKY</sequence>
<dbReference type="Pfam" id="PF03357">
    <property type="entry name" value="Snf7"/>
    <property type="match status" value="1"/>
</dbReference>
<dbReference type="AlphaFoldDB" id="A0A182JQA4"/>
<dbReference type="Gene3D" id="1.10.287.1060">
    <property type="entry name" value="ESAT-6-like"/>
    <property type="match status" value="1"/>
</dbReference>
<dbReference type="GO" id="GO:0009898">
    <property type="term" value="C:cytoplasmic side of plasma membrane"/>
    <property type="evidence" value="ECO:0007669"/>
    <property type="project" value="TreeGrafter"/>
</dbReference>
<evidence type="ECO:0000256" key="5">
    <source>
        <dbReference type="SAM" id="Coils"/>
    </source>
</evidence>
<evidence type="ECO:0000256" key="2">
    <source>
        <dbReference type="ARBA" id="ARBA00006190"/>
    </source>
</evidence>
<evidence type="ECO:0000256" key="1">
    <source>
        <dbReference type="ARBA" id="ARBA00004603"/>
    </source>
</evidence>
<name>A0A182JQA4_9DIPT</name>
<feature type="coiled-coil region" evidence="5">
    <location>
        <begin position="154"/>
        <end position="181"/>
    </location>
</feature>
<dbReference type="PANTHER" id="PTHR22761">
    <property type="entry name" value="CHARGED MULTIVESICULAR BODY PROTEIN"/>
    <property type="match status" value="1"/>
</dbReference>
<keyword evidence="3" id="KW-0967">Endosome</keyword>
<organism evidence="6 7">
    <name type="scientific">Anopheles christyi</name>
    <dbReference type="NCBI Taxonomy" id="43041"/>
    <lineage>
        <taxon>Eukaryota</taxon>
        <taxon>Metazoa</taxon>
        <taxon>Ecdysozoa</taxon>
        <taxon>Arthropoda</taxon>
        <taxon>Hexapoda</taxon>
        <taxon>Insecta</taxon>
        <taxon>Pterygota</taxon>
        <taxon>Neoptera</taxon>
        <taxon>Endopterygota</taxon>
        <taxon>Diptera</taxon>
        <taxon>Nematocera</taxon>
        <taxon>Culicoidea</taxon>
        <taxon>Culicidae</taxon>
        <taxon>Anophelinae</taxon>
        <taxon>Anopheles</taxon>
    </lineage>
</organism>
<dbReference type="Proteomes" id="UP000075881">
    <property type="component" value="Unassembled WGS sequence"/>
</dbReference>
<evidence type="ECO:0000256" key="4">
    <source>
        <dbReference type="ARBA" id="ARBA00023054"/>
    </source>
</evidence>
<dbReference type="FunFam" id="1.10.287.1060:FF:000001">
    <property type="entry name" value="Charged multivesicular body protein 4b"/>
    <property type="match status" value="1"/>
</dbReference>
<feature type="coiled-coil region" evidence="5">
    <location>
        <begin position="29"/>
        <end position="106"/>
    </location>
</feature>
<dbReference type="EnsemblMetazoa" id="ACHR000688-RA">
    <property type="protein sequence ID" value="ACHR000688-PA"/>
    <property type="gene ID" value="ACHR000688"/>
</dbReference>
<comment type="similarity">
    <text evidence="2">Belongs to the SNF7 family.</text>
</comment>
<dbReference type="VEuPathDB" id="VectorBase:ACHR000688"/>
<dbReference type="Gene3D" id="6.10.250.1710">
    <property type="match status" value="1"/>
</dbReference>
<dbReference type="GO" id="GO:0006900">
    <property type="term" value="P:vesicle budding from membrane"/>
    <property type="evidence" value="ECO:0007669"/>
    <property type="project" value="TreeGrafter"/>
</dbReference>
<dbReference type="PANTHER" id="PTHR22761:SF10">
    <property type="entry name" value="GH13992P"/>
    <property type="match status" value="1"/>
</dbReference>